<dbReference type="GO" id="GO:0046464">
    <property type="term" value="P:acylglycerol catabolic process"/>
    <property type="evidence" value="ECO:0007669"/>
    <property type="project" value="TreeGrafter"/>
</dbReference>
<dbReference type="Pfam" id="PF00561">
    <property type="entry name" value="Abhydrolase_1"/>
    <property type="match status" value="1"/>
</dbReference>
<accession>A0A9P4LUJ0</accession>
<dbReference type="GO" id="GO:0047372">
    <property type="term" value="F:monoacylglycerol lipase activity"/>
    <property type="evidence" value="ECO:0007669"/>
    <property type="project" value="TreeGrafter"/>
</dbReference>
<dbReference type="GO" id="GO:0016020">
    <property type="term" value="C:membrane"/>
    <property type="evidence" value="ECO:0007669"/>
    <property type="project" value="TreeGrafter"/>
</dbReference>
<dbReference type="EMBL" id="ML978156">
    <property type="protein sequence ID" value="KAF2035804.1"/>
    <property type="molecule type" value="Genomic_DNA"/>
</dbReference>
<comment type="caution">
    <text evidence="2">The sequence shown here is derived from an EMBL/GenBank/DDBJ whole genome shotgun (WGS) entry which is preliminary data.</text>
</comment>
<proteinExistence type="predicted"/>
<gene>
    <name evidence="2" type="ORF">EK21DRAFT_53101</name>
</gene>
<dbReference type="SUPFAM" id="SSF53474">
    <property type="entry name" value="alpha/beta-Hydrolases"/>
    <property type="match status" value="1"/>
</dbReference>
<dbReference type="InterPro" id="IPR029058">
    <property type="entry name" value="AB_hydrolase_fold"/>
</dbReference>
<keyword evidence="3" id="KW-1185">Reference proteome</keyword>
<name>A0A9P4LUJ0_9PLEO</name>
<dbReference type="Gene3D" id="3.40.50.1820">
    <property type="entry name" value="alpha/beta hydrolase"/>
    <property type="match status" value="1"/>
</dbReference>
<evidence type="ECO:0000259" key="1">
    <source>
        <dbReference type="Pfam" id="PF00561"/>
    </source>
</evidence>
<dbReference type="Proteomes" id="UP000799777">
    <property type="component" value="Unassembled WGS sequence"/>
</dbReference>
<dbReference type="InterPro" id="IPR050266">
    <property type="entry name" value="AB_hydrolase_sf"/>
</dbReference>
<organism evidence="2 3">
    <name type="scientific">Setomelanomma holmii</name>
    <dbReference type="NCBI Taxonomy" id="210430"/>
    <lineage>
        <taxon>Eukaryota</taxon>
        <taxon>Fungi</taxon>
        <taxon>Dikarya</taxon>
        <taxon>Ascomycota</taxon>
        <taxon>Pezizomycotina</taxon>
        <taxon>Dothideomycetes</taxon>
        <taxon>Pleosporomycetidae</taxon>
        <taxon>Pleosporales</taxon>
        <taxon>Pleosporineae</taxon>
        <taxon>Phaeosphaeriaceae</taxon>
        <taxon>Setomelanomma</taxon>
    </lineage>
</organism>
<reference evidence="2" key="1">
    <citation type="journal article" date="2020" name="Stud. Mycol.">
        <title>101 Dothideomycetes genomes: a test case for predicting lifestyles and emergence of pathogens.</title>
        <authorList>
            <person name="Haridas S."/>
            <person name="Albert R."/>
            <person name="Binder M."/>
            <person name="Bloem J."/>
            <person name="Labutti K."/>
            <person name="Salamov A."/>
            <person name="Andreopoulos B."/>
            <person name="Baker S."/>
            <person name="Barry K."/>
            <person name="Bills G."/>
            <person name="Bluhm B."/>
            <person name="Cannon C."/>
            <person name="Castanera R."/>
            <person name="Culley D."/>
            <person name="Daum C."/>
            <person name="Ezra D."/>
            <person name="Gonzalez J."/>
            <person name="Henrissat B."/>
            <person name="Kuo A."/>
            <person name="Liang C."/>
            <person name="Lipzen A."/>
            <person name="Lutzoni F."/>
            <person name="Magnuson J."/>
            <person name="Mondo S."/>
            <person name="Nolan M."/>
            <person name="Ohm R."/>
            <person name="Pangilinan J."/>
            <person name="Park H.-J."/>
            <person name="Ramirez L."/>
            <person name="Alfaro M."/>
            <person name="Sun H."/>
            <person name="Tritt A."/>
            <person name="Yoshinaga Y."/>
            <person name="Zwiers L.-H."/>
            <person name="Turgeon B."/>
            <person name="Goodwin S."/>
            <person name="Spatafora J."/>
            <person name="Crous P."/>
            <person name="Grigoriev I."/>
        </authorList>
    </citation>
    <scope>NUCLEOTIDE SEQUENCE</scope>
    <source>
        <strain evidence="2">CBS 110217</strain>
    </source>
</reference>
<protein>
    <submittedName>
        <fullName evidence="2">Alpha/beta-hydrolase</fullName>
    </submittedName>
</protein>
<sequence>MSEQVHTTEPHISPQSSTQDCIWHTTLGSPSNPPLLLLHGIFCSHLEFFPLIPFLQPHFYVILVDLSGHSRSRSPTLSTQHIPEITSTLASLIRSVSPTGSAHVAGLSYGGFVGLELARRHPDVVLSLFASGAPPFEGKERFFASRPRLLYCVIASTNHIPDSLYWWFSAKVGVQKHAELRAESKRNLTFVLLKQGYGDVLEITLKEVGEVGVRTLAVAGGRQDSVDVTRRMGTALRGKGGRAVVVRKAIHAWDLQFPELFAEGVRRWIQEEELPEEYEELL</sequence>
<evidence type="ECO:0000313" key="2">
    <source>
        <dbReference type="EMBL" id="KAF2035804.1"/>
    </source>
</evidence>
<feature type="domain" description="AB hydrolase-1" evidence="1">
    <location>
        <begin position="33"/>
        <end position="161"/>
    </location>
</feature>
<dbReference type="PANTHER" id="PTHR43798">
    <property type="entry name" value="MONOACYLGLYCEROL LIPASE"/>
    <property type="match status" value="1"/>
</dbReference>
<dbReference type="OrthoDB" id="8119704at2759"/>
<dbReference type="AlphaFoldDB" id="A0A9P4LUJ0"/>
<evidence type="ECO:0000313" key="3">
    <source>
        <dbReference type="Proteomes" id="UP000799777"/>
    </source>
</evidence>
<dbReference type="PANTHER" id="PTHR43798:SF5">
    <property type="entry name" value="MONOACYLGLYCEROL LIPASE ABHD6"/>
    <property type="match status" value="1"/>
</dbReference>
<dbReference type="InterPro" id="IPR000073">
    <property type="entry name" value="AB_hydrolase_1"/>
</dbReference>